<reference evidence="2 3" key="1">
    <citation type="journal article" date="2024" name="Ann. Entomol. Soc. Am.">
        <title>Genomic analyses of the southern and eastern yellowjacket wasps (Hymenoptera: Vespidae) reveal evolutionary signatures of social life.</title>
        <authorList>
            <person name="Catto M.A."/>
            <person name="Caine P.B."/>
            <person name="Orr S.E."/>
            <person name="Hunt B.G."/>
            <person name="Goodisman M.A.D."/>
        </authorList>
    </citation>
    <scope>NUCLEOTIDE SEQUENCE [LARGE SCALE GENOMIC DNA]</scope>
    <source>
        <strain evidence="2">232</strain>
        <tissue evidence="2">Head and thorax</tissue>
    </source>
</reference>
<evidence type="ECO:0000313" key="2">
    <source>
        <dbReference type="EMBL" id="KAL2732797.1"/>
    </source>
</evidence>
<name>A0ABD2BJ63_VESMC</name>
<keyword evidence="3" id="KW-1185">Reference proteome</keyword>
<dbReference type="EMBL" id="JAYRBN010000075">
    <property type="protein sequence ID" value="KAL2732797.1"/>
    <property type="molecule type" value="Genomic_DNA"/>
</dbReference>
<feature type="transmembrane region" description="Helical" evidence="1">
    <location>
        <begin position="699"/>
        <end position="719"/>
    </location>
</feature>
<evidence type="ECO:0000313" key="3">
    <source>
        <dbReference type="Proteomes" id="UP001607303"/>
    </source>
</evidence>
<feature type="transmembrane region" description="Helical" evidence="1">
    <location>
        <begin position="406"/>
        <end position="439"/>
    </location>
</feature>
<keyword evidence="1" id="KW-1133">Transmembrane helix</keyword>
<comment type="caution">
    <text evidence="2">The sequence shown here is derived from an EMBL/GenBank/DDBJ whole genome shotgun (WGS) entry which is preliminary data.</text>
</comment>
<proteinExistence type="predicted"/>
<keyword evidence="1" id="KW-0812">Transmembrane</keyword>
<dbReference type="Proteomes" id="UP001607303">
    <property type="component" value="Unassembled WGS sequence"/>
</dbReference>
<feature type="transmembrane region" description="Helical" evidence="1">
    <location>
        <begin position="2146"/>
        <end position="2167"/>
    </location>
</feature>
<feature type="transmembrane region" description="Helical" evidence="1">
    <location>
        <begin position="445"/>
        <end position="469"/>
    </location>
</feature>
<feature type="transmembrane region" description="Helical" evidence="1">
    <location>
        <begin position="373"/>
        <end position="394"/>
    </location>
</feature>
<keyword evidence="1" id="KW-0472">Membrane</keyword>
<protein>
    <submittedName>
        <fullName evidence="2">Uncharacterized protein</fullName>
    </submittedName>
</protein>
<feature type="transmembrane region" description="Helical" evidence="1">
    <location>
        <begin position="2118"/>
        <end position="2139"/>
    </location>
</feature>
<accession>A0ABD2BJ63</accession>
<gene>
    <name evidence="2" type="ORF">V1477_015038</name>
</gene>
<sequence>MQQPPSGGTWVDTTGRVSRCLKPTVWRVEQSVSGVLYISSLLRSPKLPKRKGISDLELCVSRFPNAETHGAAILAFGGLNSPGVEVAPLLCFLDSSVVVKSRVTVSPRVSRSSNLHAVGPGSAVLVIYRYLIACKYFRANSCIFEDLAIFSFLCNSKFLSGGTHEWGSWAWASVRVSFFQYRKIQSDVSSNGSVYIRLLDANTGRIERTLARVSAGTGVVFSGAIKSPTPVGPLMQQPPRGGTWVGSTCDKLRSIFELYLKSVTKLHDRSCLEMFEADGVDSGAICKRGFIHLQFAEKPEAPEAERHLGSRILEFPVSPWVPKCSNLHAVGPGSEVLVIHRRLIDCKYYRANGCVLQDFSKIFSITFQQNFEFLLGGSLGMGPWAWASVRVSFLQYRIIELDFRTLVLLGGLCSIASYGYSFLSFLFCFILLTCAHTLVFLSSHLLLLFFSFSSSLLLSLHLSLFFANLDISARDTGRIGRTLARVSAGTGVVFSGAIKSPTSGDPVSPWASNCSNLHAVGPGSEVLVNLQNLMVCKVSIGWDPWEGLMGVGFCAGLLSVPKNPARFPYSRYDRSHSDIHVSVRARLKVLPGTSFYLFGDYLFTPVSRILESRVPLKYTFNYKTQVLPGEWLHISIFLQYLSMKLWSGDTGLPETTTKSSVRPILIVNGSVLLPISTSTHRTSRSTHSLELIEKSQRKYIVISFTLSIFYTIHFVLWGYSPTHDDNISRPTAIGSVLLRISTGTHCGSPSTLSTQVKEQSLCKLICEVGILACEKEQQRRAFDRLLQLLVQLCFGLRRGNLENFANAIPESINEQLIKYINLRSGDTRPREGKTKTGLRPTLTVIRSIVLWTSTRELRKFPGEHSCNILYMGILARERGKQRRAFDRLLQLLGQLCFKLRRGNLENFSVALLAIGILARERGKQRRAFDRLLQLLGQLCFGLRRGNLENFADAIPESINELSIKYTFEFLILTVFCTINLRSGDTRTREGKTKTGLRPTLTVIRSIVLWTSTRELRKFPGEHSCNILYMGILARERGKQTRAFDRLLQLLGQLCFGLRRGNLENFADAIPESINELSIKYTFEFLIFTVFCTINLRSGDTRTREGKTKTGLRPTLTVIRSVVLWTSTRELRKFFDRSSSNILYSLFVSRLICEVGILARERGKQRRAFDRLLQLLGQLCFELRRGYLENFPENIPAIFCTINLRSGDARLRERKTKTGLRPTLTVTIFYFALQDFENLSPQVDLEIVALPINIENLSPRMDLEIFTLPEDFENLSPRMDLEIFAFPLDFENLSPRMDLEIFTLPEDFENLSPRMDLEIFALPEDFDNLSPRMDLEIFTLPEDFENISPRMDLEIFAFLVDFENLSPRMDLEIFVFLVDFENLSPRMDLEIFALPEDFENLSPRMDLEIFAFPEDLENLSPRMDLEIVALPINIENLSPRMDLEIFTLPEDFENLSPRMDLEIFTLPEDFENLSPRMDLEIFTLPEDFENLSPRMDLEIFTLPEDFENLSPRMDLEIFAFPLDFENLSPRMDLEIFALPEDFENLSPRMDLEIFTLPEDFENLSPRMDLEIFTLPEDFENLSPRMDLEIFTLPEDFENLSPRMDLEIFAFPLDFENLSPRMDLEIFALPEDFENLSPRMDLEIFTLPEDFENLSPRMDLEIFTLPEDFENLSPRMDLEIFAFPLDFENLSPRMDLEIFAFPLDFANLSPRMDLEIFTLPEDFENLSPRMDLEIFAFLVDFENLSPRMDLEIFAFLVDFENLSPRMDLEIFTLPEDFDNLSPRVDLEIFAFLVDFENLSPRMDLEIFGFPEDFENLSPRVDLEIFTNVIRAKPHCNRARSNECITEEDLDQLRCRPTSFSTNYESSTLNFDLNRGPVFWSHRRTSQVNSSKMALSHNLILPCYTTGRVSRCLKPTVWTVEQSVSGVLYISTRSSRSGKASRFADFRVDSPLARGSQSAATSTRWDLGRHDRSCLEMFEADGVDSGAICKRGFIHLQFAEKPEAPEAERHLGSRILEFPVSPWVPKCSNLHAVGPGSEVLVIHRRLIDCKYYRANGCVLQDFSKIFSITFQQNFEFLSGGSLGMGPWAWASVRVSFLQYRIIELDFRTLVLLEGLCSTASYGYSFLSFLFCFILLTCAHTLVFLSSHLLLLFFSFSSSLLLSLHLSLFFANLDISARDTGRIGRTLARVSAGTERRLFDHAGHAKFRVETPLARGSPTAATSTRWDLGRNITERMAAFFKSSLKFLLCNTKFNIEGHTFYILSYSFRIFSSKFTFIEKHSYLIIEIIIGDKLLEFLSGGTHGKGSWAWASVRVSFQYRKIQLDFRTLVMIGFNVSSNGLFHIRLLDGNTGKIERTFARVSAGTGVVFPGAIKSPTIMDFSHSDIHVSVRARLKVLPGTSFYLFGDYLFTPVSRILESRVPLGDRWTYLRGIFTRKHDRSCLEMFEADGVDSGAICKRGFIHLQFAEKPEAPEAERHLGSRILDGDRSFRCWIVELCVSRFPNAETHGAAILAFGGLNSPGVEVAPLLCFFDNKVVKSRVIVSPRVSRSSNLHAVGPGSAVLVIYRYLIACKYFRANSCIFKDLAIFSFLCNSKFLSGGTHEWGSWAWASVRVSFFQSDVSSNGSVYIRLLDANTGRIERTLARVSAGTGVVFSGAIKSPTPVGPQMQQPPRGGTWVGSTCDKLRSIFELYLKSVTKFASTTGRIAAYFNAFPKSLFCLILSRHTTGRVSRCLKPTVWTVEQSPVGPEVQQPPRGGTWVGSTCDTSKTHRLQVLPSEWLRSSRFFQDFLYHIPTKFRISVGWVPWDGPLGVGFCAGLLPSVPNNRAGFSYSGFARSRDPVSPWVSNCSNLHAVGPGSEVLVNLQNLMACKLIIRVSIGWDPWEGLMGVGFCAGLLSVPKNPARFPYSHANTGKIERTFARVSAGTGVVFPGAIKSPTIMDFSHSDIHVSVRARLKVLPGTSFYLFGDYLFTPVSRILESRVPLNYTFNYKTQVLPGEWLHIFIFLQYLSHDRSCLEMFEADGVDSGAICKRGFIHLQFAEKPEAPEAERHLGSWILDRFPNAETHGAAILAFGGLNSPGVEVAPLLCFLDSSVVVKSRVTVSPRVSRCSNLHAVGPGSAVLVIYRYLIACKYFRANSCIFEDLAIFSFLCNSKFLSGGTHEWGSWAWASVRVSFFQSDVSSNGSVYIRLLDANTGRIERTLARVSAGTGVVFSGAIKSPTSYRGLRFIERRLFDHAGHAKFKVESPLARGSPDAAASTRWDLGRYFYRVGPMGRAHGRGLLCGSPFSTEKSSSISVLSFNVSSNGLFHIRLLDANTGKIERTFARVSAGTGVVFPGAIKSPTIMDFSFGHSRECPSAIKSPTGDFVLFVRRLFVHAGLADLRE</sequence>
<organism evidence="2 3">
    <name type="scientific">Vespula maculifrons</name>
    <name type="common">Eastern yellow jacket</name>
    <name type="synonym">Wasp</name>
    <dbReference type="NCBI Taxonomy" id="7453"/>
    <lineage>
        <taxon>Eukaryota</taxon>
        <taxon>Metazoa</taxon>
        <taxon>Ecdysozoa</taxon>
        <taxon>Arthropoda</taxon>
        <taxon>Hexapoda</taxon>
        <taxon>Insecta</taxon>
        <taxon>Pterygota</taxon>
        <taxon>Neoptera</taxon>
        <taxon>Endopterygota</taxon>
        <taxon>Hymenoptera</taxon>
        <taxon>Apocrita</taxon>
        <taxon>Aculeata</taxon>
        <taxon>Vespoidea</taxon>
        <taxon>Vespidae</taxon>
        <taxon>Vespinae</taxon>
        <taxon>Vespula</taxon>
    </lineage>
</organism>
<evidence type="ECO:0000256" key="1">
    <source>
        <dbReference type="SAM" id="Phobius"/>
    </source>
</evidence>